<keyword evidence="1" id="KW-1185">Reference proteome</keyword>
<proteinExistence type="predicted"/>
<evidence type="ECO:0000313" key="1">
    <source>
        <dbReference type="Proteomes" id="UP000887565"/>
    </source>
</evidence>
<accession>A0A915HF36</accession>
<reference evidence="2" key="1">
    <citation type="submission" date="2022-11" db="UniProtKB">
        <authorList>
            <consortium name="WormBaseParasite"/>
        </authorList>
    </citation>
    <scope>IDENTIFICATION</scope>
</reference>
<sequence length="154" mass="17597">MPALRNVLSAFRSFKVSYCSKATNACVTIQLDASRSEANLDDFVKSYTQGIKSDKSLLPYVGLLSRVPIKIPYQRPSERERFVSIGANNYLSDIETLLKDQTKSVDLDLFCSIFYRFAKLDGIFQNRIVQKCGLERIVNVFKLIVERPEPITYE</sequence>
<protein>
    <submittedName>
        <fullName evidence="2">Uncharacterized protein</fullName>
    </submittedName>
</protein>
<dbReference type="Proteomes" id="UP000887565">
    <property type="component" value="Unplaced"/>
</dbReference>
<evidence type="ECO:0000313" key="2">
    <source>
        <dbReference type="WBParaSite" id="nRc.2.0.1.t00672-RA"/>
    </source>
</evidence>
<dbReference type="AlphaFoldDB" id="A0A915HF36"/>
<organism evidence="1 2">
    <name type="scientific">Romanomermis culicivorax</name>
    <name type="common">Nematode worm</name>
    <dbReference type="NCBI Taxonomy" id="13658"/>
    <lineage>
        <taxon>Eukaryota</taxon>
        <taxon>Metazoa</taxon>
        <taxon>Ecdysozoa</taxon>
        <taxon>Nematoda</taxon>
        <taxon>Enoplea</taxon>
        <taxon>Dorylaimia</taxon>
        <taxon>Mermithida</taxon>
        <taxon>Mermithoidea</taxon>
        <taxon>Mermithidae</taxon>
        <taxon>Romanomermis</taxon>
    </lineage>
</organism>
<name>A0A915HF36_ROMCU</name>
<dbReference type="WBParaSite" id="nRc.2.0.1.t00672-RA">
    <property type="protein sequence ID" value="nRc.2.0.1.t00672-RA"/>
    <property type="gene ID" value="nRc.2.0.1.g00672"/>
</dbReference>